<dbReference type="InterPro" id="IPR000119">
    <property type="entry name" value="Hist_DNA-bd"/>
</dbReference>
<keyword evidence="3 5" id="KW-0238">DNA-binding</keyword>
<dbReference type="Gene3D" id="4.10.520.10">
    <property type="entry name" value="IHF-like DNA-binding proteins"/>
    <property type="match status" value="1"/>
</dbReference>
<evidence type="ECO:0000256" key="2">
    <source>
        <dbReference type="ARBA" id="ARBA00023067"/>
    </source>
</evidence>
<evidence type="ECO:0000256" key="1">
    <source>
        <dbReference type="ARBA" id="ARBA00010529"/>
    </source>
</evidence>
<name>A0ABW0F2D7_9HYPH</name>
<dbReference type="PANTHER" id="PTHR33175">
    <property type="entry name" value="DNA-BINDING PROTEIN HU"/>
    <property type="match status" value="1"/>
</dbReference>
<dbReference type="Pfam" id="PF00216">
    <property type="entry name" value="Bac_DNA_binding"/>
    <property type="match status" value="1"/>
</dbReference>
<proteinExistence type="inferred from homology"/>
<dbReference type="EMBL" id="JBHSLI010000002">
    <property type="protein sequence ID" value="MFC5292690.1"/>
    <property type="molecule type" value="Genomic_DNA"/>
</dbReference>
<keyword evidence="2" id="KW-0226">DNA condensation</keyword>
<dbReference type="PANTHER" id="PTHR33175:SF3">
    <property type="entry name" value="DNA-BINDING PROTEIN HU-BETA"/>
    <property type="match status" value="1"/>
</dbReference>
<evidence type="ECO:0000256" key="4">
    <source>
        <dbReference type="RuleBase" id="RU003939"/>
    </source>
</evidence>
<comment type="similarity">
    <text evidence="1 4">Belongs to the bacterial histone-like protein family.</text>
</comment>
<dbReference type="Proteomes" id="UP001595976">
    <property type="component" value="Unassembled WGS sequence"/>
</dbReference>
<protein>
    <submittedName>
        <fullName evidence="5">HU family DNA-binding protein</fullName>
    </submittedName>
</protein>
<evidence type="ECO:0000313" key="6">
    <source>
        <dbReference type="Proteomes" id="UP001595976"/>
    </source>
</evidence>
<gene>
    <name evidence="5" type="ORF">ACFPK2_06780</name>
</gene>
<dbReference type="PRINTS" id="PR01727">
    <property type="entry name" value="DNABINDINGHU"/>
</dbReference>
<organism evidence="5 6">
    <name type="scientific">Bosea minatitlanensis</name>
    <dbReference type="NCBI Taxonomy" id="128782"/>
    <lineage>
        <taxon>Bacteria</taxon>
        <taxon>Pseudomonadati</taxon>
        <taxon>Pseudomonadota</taxon>
        <taxon>Alphaproteobacteria</taxon>
        <taxon>Hyphomicrobiales</taxon>
        <taxon>Boseaceae</taxon>
        <taxon>Bosea</taxon>
    </lineage>
</organism>
<accession>A0ABW0F2D7</accession>
<dbReference type="SUPFAM" id="SSF47729">
    <property type="entry name" value="IHF-like DNA-binding proteins"/>
    <property type="match status" value="1"/>
</dbReference>
<comment type="caution">
    <text evidence="5">The sequence shown here is derived from an EMBL/GenBank/DDBJ whole genome shotgun (WGS) entry which is preliminary data.</text>
</comment>
<dbReference type="CDD" id="cd13831">
    <property type="entry name" value="HU"/>
    <property type="match status" value="1"/>
</dbReference>
<keyword evidence="6" id="KW-1185">Reference proteome</keyword>
<evidence type="ECO:0000313" key="5">
    <source>
        <dbReference type="EMBL" id="MFC5292690.1"/>
    </source>
</evidence>
<dbReference type="InterPro" id="IPR010992">
    <property type="entry name" value="IHF-like_DNA-bd_dom_sf"/>
</dbReference>
<reference evidence="6" key="1">
    <citation type="journal article" date="2019" name="Int. J. Syst. Evol. Microbiol.">
        <title>The Global Catalogue of Microorganisms (GCM) 10K type strain sequencing project: providing services to taxonomists for standard genome sequencing and annotation.</title>
        <authorList>
            <consortium name="The Broad Institute Genomics Platform"/>
            <consortium name="The Broad Institute Genome Sequencing Center for Infectious Disease"/>
            <person name="Wu L."/>
            <person name="Ma J."/>
        </authorList>
    </citation>
    <scope>NUCLEOTIDE SEQUENCE [LARGE SCALE GENOMIC DNA]</scope>
    <source>
        <strain evidence="6">CGMCC 1.15643</strain>
    </source>
</reference>
<dbReference type="SMART" id="SM00411">
    <property type="entry name" value="BHL"/>
    <property type="match status" value="1"/>
</dbReference>
<dbReference type="RefSeq" id="WP_260347960.1">
    <property type="nucleotide sequence ID" value="NZ_JAOAOS010000002.1"/>
</dbReference>
<dbReference type="GO" id="GO:0003677">
    <property type="term" value="F:DNA binding"/>
    <property type="evidence" value="ECO:0007669"/>
    <property type="project" value="UniProtKB-KW"/>
</dbReference>
<sequence length="91" mass="9530">MTTKNELISAVADQAGSTKGAAEKFLDALGVVVTTELKRGGEITLPGVGKLTVGRREAREGRNLHTGEKIQIAARNVAKFKASKPLSDAIA</sequence>
<evidence type="ECO:0000256" key="3">
    <source>
        <dbReference type="ARBA" id="ARBA00023125"/>
    </source>
</evidence>